<reference evidence="2 3" key="1">
    <citation type="journal article" date="2015" name="PeerJ">
        <title>First genomic representation of candidate bacterial phylum KSB3 points to enhanced environmental sensing as a trigger of wastewater bulking.</title>
        <authorList>
            <person name="Sekiguchi Y."/>
            <person name="Ohashi A."/>
            <person name="Parks D.H."/>
            <person name="Yamauchi T."/>
            <person name="Tyson G.W."/>
            <person name="Hugenholtz P."/>
        </authorList>
    </citation>
    <scope>NUCLEOTIDE SEQUENCE [LARGE SCALE GENOMIC DNA]</scope>
</reference>
<dbReference type="PANTHER" id="PTHR36492:SF2">
    <property type="entry name" value="[ACYL-CARRIER-PROTEIN] PHOSPHODIESTERASE PPTH"/>
    <property type="match status" value="1"/>
</dbReference>
<protein>
    <recommendedName>
        <fullName evidence="1">Calcineurin-like phosphoesterase domain-containing protein</fullName>
    </recommendedName>
</protein>
<dbReference type="InterPro" id="IPR029052">
    <property type="entry name" value="Metallo-depent_PP-like"/>
</dbReference>
<dbReference type="GO" id="GO:0016787">
    <property type="term" value="F:hydrolase activity"/>
    <property type="evidence" value="ECO:0007669"/>
    <property type="project" value="InterPro"/>
</dbReference>
<organism evidence="2 3">
    <name type="scientific">Vecturithrix granuli</name>
    <dbReference type="NCBI Taxonomy" id="1499967"/>
    <lineage>
        <taxon>Bacteria</taxon>
        <taxon>Candidatus Moduliflexota</taxon>
        <taxon>Candidatus Vecturitrichia</taxon>
        <taxon>Candidatus Vecturitrichales</taxon>
        <taxon>Candidatus Vecturitrichaceae</taxon>
        <taxon>Candidatus Vecturithrix</taxon>
    </lineage>
</organism>
<sequence length="256" mass="29948">MRILAISDLHTDFPKHRNALDQLSETRYRDDVLLVAGDIGSRLELIQATLSLLQTKFRAVCYVPGNHELWVRQGHSTSIEKFFHIVHLCDELGVHTRPVRIGKVRIVPLFSWYSRDFSDDGHEYAYQLHGWTDFYSCHWPQDVENIPEYFSTLNTPHIQRYDEPVISFSHFLPRLELLPPRSFLYFKALPEVSGSSLIEKQLRQLGSTIHVFGHSHIPRDVMLNGIRYVNNPLSHHRNGEHVTFPEKVIWQENKEM</sequence>
<dbReference type="PANTHER" id="PTHR36492">
    <property type="match status" value="1"/>
</dbReference>
<dbReference type="Pfam" id="PF00149">
    <property type="entry name" value="Metallophos"/>
    <property type="match status" value="1"/>
</dbReference>
<dbReference type="AlphaFoldDB" id="A0A0S6WA96"/>
<name>A0A0S6WA96_VECG1</name>
<evidence type="ECO:0000259" key="1">
    <source>
        <dbReference type="Pfam" id="PF00149"/>
    </source>
</evidence>
<evidence type="ECO:0000313" key="3">
    <source>
        <dbReference type="Proteomes" id="UP000030661"/>
    </source>
</evidence>
<dbReference type="EMBL" id="DF820463">
    <property type="protein sequence ID" value="GAK55113.1"/>
    <property type="molecule type" value="Genomic_DNA"/>
</dbReference>
<dbReference type="STRING" id="1499967.U27_01944"/>
<dbReference type="eggNOG" id="COG1409">
    <property type="taxonomic scope" value="Bacteria"/>
</dbReference>
<keyword evidence="3" id="KW-1185">Reference proteome</keyword>
<dbReference type="SUPFAM" id="SSF56300">
    <property type="entry name" value="Metallo-dependent phosphatases"/>
    <property type="match status" value="1"/>
</dbReference>
<dbReference type="Gene3D" id="3.60.21.10">
    <property type="match status" value="1"/>
</dbReference>
<dbReference type="HOGENOM" id="CLU_046051_1_0_0"/>
<dbReference type="InterPro" id="IPR004843">
    <property type="entry name" value="Calcineurin-like_PHP"/>
</dbReference>
<dbReference type="Proteomes" id="UP000030661">
    <property type="component" value="Unassembled WGS sequence"/>
</dbReference>
<feature type="domain" description="Calcineurin-like phosphoesterase" evidence="1">
    <location>
        <begin position="1"/>
        <end position="218"/>
    </location>
</feature>
<gene>
    <name evidence="2" type="ORF">U27_01944</name>
</gene>
<proteinExistence type="predicted"/>
<accession>A0A0S6WA96</accession>
<evidence type="ECO:0000313" key="2">
    <source>
        <dbReference type="EMBL" id="GAK55113.1"/>
    </source>
</evidence>
<dbReference type="InterPro" id="IPR052963">
    <property type="entry name" value="Pantetheine_PDE"/>
</dbReference>